<dbReference type="RefSeq" id="WP_073284758.1">
    <property type="nucleotide sequence ID" value="NZ_FRCP01000007.1"/>
</dbReference>
<feature type="transmembrane region" description="Helical" evidence="1">
    <location>
        <begin position="22"/>
        <end position="41"/>
    </location>
</feature>
<organism evidence="2 3">
    <name type="scientific">Anaerosporobacter mobilis DSM 15930</name>
    <dbReference type="NCBI Taxonomy" id="1120996"/>
    <lineage>
        <taxon>Bacteria</taxon>
        <taxon>Bacillati</taxon>
        <taxon>Bacillota</taxon>
        <taxon>Clostridia</taxon>
        <taxon>Lachnospirales</taxon>
        <taxon>Lachnospiraceae</taxon>
        <taxon>Anaerosporobacter</taxon>
    </lineage>
</organism>
<evidence type="ECO:0000256" key="1">
    <source>
        <dbReference type="SAM" id="Phobius"/>
    </source>
</evidence>
<dbReference type="EMBL" id="FRCP01000007">
    <property type="protein sequence ID" value="SHM23135.1"/>
    <property type="molecule type" value="Genomic_DNA"/>
</dbReference>
<keyword evidence="1" id="KW-0812">Transmembrane</keyword>
<dbReference type="NCBIfam" id="TIGR02532">
    <property type="entry name" value="IV_pilin_GFxxxE"/>
    <property type="match status" value="1"/>
</dbReference>
<sequence length="185" mass="20911">MRNLIRNYEECNKVQSNSNNRGFSLVEILVTIIILVLLVAVTTFRLSTTKYADVERCSENIEKKMSQLRLSVMSSKTQEYLIIYQAADDNYYMAISDDKDRLCTASDGEKIGNSKIHITGTTSSGATKVSHTDNSRIVISFHRSSGAFISVGVNLYQTIEIVTEGIKFRIYLVKETGKHYSKQIY</sequence>
<keyword evidence="1" id="KW-1133">Transmembrane helix</keyword>
<dbReference type="Pfam" id="PF07963">
    <property type="entry name" value="N_methyl"/>
    <property type="match status" value="1"/>
</dbReference>
<dbReference type="PROSITE" id="PS00409">
    <property type="entry name" value="PROKAR_NTER_METHYL"/>
    <property type="match status" value="1"/>
</dbReference>
<evidence type="ECO:0000313" key="3">
    <source>
        <dbReference type="Proteomes" id="UP000184038"/>
    </source>
</evidence>
<gene>
    <name evidence="2" type="ORF">SAMN02746066_01273</name>
</gene>
<dbReference type="AlphaFoldDB" id="A0A1M7H3D4"/>
<dbReference type="Proteomes" id="UP000184038">
    <property type="component" value="Unassembled WGS sequence"/>
</dbReference>
<name>A0A1M7H3D4_9FIRM</name>
<keyword evidence="3" id="KW-1185">Reference proteome</keyword>
<proteinExistence type="predicted"/>
<accession>A0A1M7H3D4</accession>
<evidence type="ECO:0000313" key="2">
    <source>
        <dbReference type="EMBL" id="SHM23135.1"/>
    </source>
</evidence>
<dbReference type="InterPro" id="IPR012902">
    <property type="entry name" value="N_methyl_site"/>
</dbReference>
<reference evidence="2 3" key="1">
    <citation type="submission" date="2016-11" db="EMBL/GenBank/DDBJ databases">
        <authorList>
            <person name="Jaros S."/>
            <person name="Januszkiewicz K."/>
            <person name="Wedrychowicz H."/>
        </authorList>
    </citation>
    <scope>NUCLEOTIDE SEQUENCE [LARGE SCALE GENOMIC DNA]</scope>
    <source>
        <strain evidence="2 3">DSM 15930</strain>
    </source>
</reference>
<keyword evidence="1" id="KW-0472">Membrane</keyword>
<protein>
    <submittedName>
        <fullName evidence="2">Prepilin-type N-terminal cleavage/methylation domain-containing protein</fullName>
    </submittedName>
</protein>
<dbReference type="STRING" id="1120996.SAMN02746066_01273"/>